<evidence type="ECO:0000313" key="3">
    <source>
        <dbReference type="Proteomes" id="UP000198337"/>
    </source>
</evidence>
<keyword evidence="3" id="KW-1185">Reference proteome</keyword>
<organism evidence="2 3">
    <name type="scientific">Maribacter sedimenticola</name>
    <dbReference type="NCBI Taxonomy" id="228956"/>
    <lineage>
        <taxon>Bacteria</taxon>
        <taxon>Pseudomonadati</taxon>
        <taxon>Bacteroidota</taxon>
        <taxon>Flavobacteriia</taxon>
        <taxon>Flavobacteriales</taxon>
        <taxon>Flavobacteriaceae</taxon>
        <taxon>Maribacter</taxon>
    </lineage>
</organism>
<accession>A0ABY1SEB0</accession>
<feature type="transmembrane region" description="Helical" evidence="1">
    <location>
        <begin position="153"/>
        <end position="175"/>
    </location>
</feature>
<proteinExistence type="predicted"/>
<sequence>MLVYAITLFVSLASYRKYYDTVLKYFPIIIAYTFFNEVLGYLVRTYDEISFFQNVQYSNFNDVIYNIYALIFFAFFYRVYWQLIHNKRYKKYIFSFFFIFLIAYIVSTFFQNPLETNLYYALAISSWLLVICIVLYFKDKKELDEDIYQAHNLMFWVSLALFIFYSIFPVIYVIGYTQYEIWVKYDLRSLLNVLIVIMYTLFIFGFLKSRKLAFR</sequence>
<comment type="caution">
    <text evidence="2">The sequence shown here is derived from an EMBL/GenBank/DDBJ whole genome shotgun (WGS) entry which is preliminary data.</text>
</comment>
<keyword evidence="1" id="KW-0812">Transmembrane</keyword>
<dbReference type="EMBL" id="FZNV01000001">
    <property type="protein sequence ID" value="SNR30854.1"/>
    <property type="molecule type" value="Genomic_DNA"/>
</dbReference>
<dbReference type="Proteomes" id="UP000198337">
    <property type="component" value="Unassembled WGS sequence"/>
</dbReference>
<feature type="transmembrane region" description="Helical" evidence="1">
    <location>
        <begin position="63"/>
        <end position="80"/>
    </location>
</feature>
<name>A0ABY1SEB0_9FLAO</name>
<evidence type="ECO:0000256" key="1">
    <source>
        <dbReference type="SAM" id="Phobius"/>
    </source>
</evidence>
<keyword evidence="1" id="KW-1133">Transmembrane helix</keyword>
<feature type="transmembrane region" description="Helical" evidence="1">
    <location>
        <begin position="22"/>
        <end position="43"/>
    </location>
</feature>
<feature type="transmembrane region" description="Helical" evidence="1">
    <location>
        <begin position="118"/>
        <end position="137"/>
    </location>
</feature>
<protein>
    <submittedName>
        <fullName evidence="2">Uncharacterized protein</fullName>
    </submittedName>
</protein>
<feature type="transmembrane region" description="Helical" evidence="1">
    <location>
        <begin position="187"/>
        <end position="207"/>
    </location>
</feature>
<evidence type="ECO:0000313" key="2">
    <source>
        <dbReference type="EMBL" id="SNR30854.1"/>
    </source>
</evidence>
<keyword evidence="1" id="KW-0472">Membrane</keyword>
<reference evidence="2 3" key="1">
    <citation type="submission" date="2017-06" db="EMBL/GenBank/DDBJ databases">
        <authorList>
            <person name="Varghese N."/>
            <person name="Submissions S."/>
        </authorList>
    </citation>
    <scope>NUCLEOTIDE SEQUENCE [LARGE SCALE GENOMIC DNA]</scope>
    <source>
        <strain evidence="2 3">DSM 19840</strain>
    </source>
</reference>
<feature type="transmembrane region" description="Helical" evidence="1">
    <location>
        <begin position="92"/>
        <end position="112"/>
    </location>
</feature>
<gene>
    <name evidence="2" type="ORF">SAMN04488009_1122</name>
</gene>